<reference evidence="1" key="1">
    <citation type="submission" date="2021-02" db="EMBL/GenBank/DDBJ databases">
        <authorList>
            <consortium name="DOE Joint Genome Institute"/>
            <person name="Ahrendt S."/>
            <person name="Looney B.P."/>
            <person name="Miyauchi S."/>
            <person name="Morin E."/>
            <person name="Drula E."/>
            <person name="Courty P.E."/>
            <person name="Chicoki N."/>
            <person name="Fauchery L."/>
            <person name="Kohler A."/>
            <person name="Kuo A."/>
            <person name="Labutti K."/>
            <person name="Pangilinan J."/>
            <person name="Lipzen A."/>
            <person name="Riley R."/>
            <person name="Andreopoulos W."/>
            <person name="He G."/>
            <person name="Johnson J."/>
            <person name="Barry K.W."/>
            <person name="Grigoriev I.V."/>
            <person name="Nagy L."/>
            <person name="Hibbett D."/>
            <person name="Henrissat B."/>
            <person name="Matheny P.B."/>
            <person name="Labbe J."/>
            <person name="Martin F."/>
        </authorList>
    </citation>
    <scope>NUCLEOTIDE SEQUENCE</scope>
    <source>
        <strain evidence="1">EC-137</strain>
    </source>
</reference>
<evidence type="ECO:0000313" key="1">
    <source>
        <dbReference type="EMBL" id="KAI0027114.1"/>
    </source>
</evidence>
<comment type="caution">
    <text evidence="1">The sequence shown here is derived from an EMBL/GenBank/DDBJ whole genome shotgun (WGS) entry which is preliminary data.</text>
</comment>
<accession>A0ACB8Q5Q7</accession>
<organism evidence="1 2">
    <name type="scientific">Vararia minispora EC-137</name>
    <dbReference type="NCBI Taxonomy" id="1314806"/>
    <lineage>
        <taxon>Eukaryota</taxon>
        <taxon>Fungi</taxon>
        <taxon>Dikarya</taxon>
        <taxon>Basidiomycota</taxon>
        <taxon>Agaricomycotina</taxon>
        <taxon>Agaricomycetes</taxon>
        <taxon>Russulales</taxon>
        <taxon>Lachnocladiaceae</taxon>
        <taxon>Vararia</taxon>
    </lineage>
</organism>
<evidence type="ECO:0000313" key="2">
    <source>
        <dbReference type="Proteomes" id="UP000814128"/>
    </source>
</evidence>
<sequence length="160" mass="17306">MSYTLACTVAAPPPRPWLYAPPFLPSPFRRLSPDGRSLVRSRSHPVLQTRVAACPFEHTALDPLPPILFPSLRPFPPSVVRLHPPASVAPVTPATPSHYAAPFLLPADPRMYRPGQFPPYVPVQSRLALAHAAIRLVSFGAPPLLVPLASALNCLIMFGA</sequence>
<proteinExistence type="predicted"/>
<name>A0ACB8Q5Q7_9AGAM</name>
<dbReference type="EMBL" id="MU273997">
    <property type="protein sequence ID" value="KAI0027114.1"/>
    <property type="molecule type" value="Genomic_DNA"/>
</dbReference>
<reference evidence="1" key="2">
    <citation type="journal article" date="2022" name="New Phytol.">
        <title>Evolutionary transition to the ectomycorrhizal habit in the genomes of a hyperdiverse lineage of mushroom-forming fungi.</title>
        <authorList>
            <person name="Looney B."/>
            <person name="Miyauchi S."/>
            <person name="Morin E."/>
            <person name="Drula E."/>
            <person name="Courty P.E."/>
            <person name="Kohler A."/>
            <person name="Kuo A."/>
            <person name="LaButti K."/>
            <person name="Pangilinan J."/>
            <person name="Lipzen A."/>
            <person name="Riley R."/>
            <person name="Andreopoulos W."/>
            <person name="He G."/>
            <person name="Johnson J."/>
            <person name="Nolan M."/>
            <person name="Tritt A."/>
            <person name="Barry K.W."/>
            <person name="Grigoriev I.V."/>
            <person name="Nagy L.G."/>
            <person name="Hibbett D."/>
            <person name="Henrissat B."/>
            <person name="Matheny P.B."/>
            <person name="Labbe J."/>
            <person name="Martin F.M."/>
        </authorList>
    </citation>
    <scope>NUCLEOTIDE SEQUENCE</scope>
    <source>
        <strain evidence="1">EC-137</strain>
    </source>
</reference>
<protein>
    <submittedName>
        <fullName evidence="1">Uncharacterized protein</fullName>
    </submittedName>
</protein>
<gene>
    <name evidence="1" type="ORF">K488DRAFT_91288</name>
</gene>
<dbReference type="Proteomes" id="UP000814128">
    <property type="component" value="Unassembled WGS sequence"/>
</dbReference>
<keyword evidence="2" id="KW-1185">Reference proteome</keyword>